<evidence type="ECO:0000313" key="3">
    <source>
        <dbReference type="Proteomes" id="UP000198935"/>
    </source>
</evidence>
<evidence type="ECO:0000256" key="1">
    <source>
        <dbReference type="SAM" id="Phobius"/>
    </source>
</evidence>
<keyword evidence="3" id="KW-1185">Reference proteome</keyword>
<dbReference type="EMBL" id="FNPI01000038">
    <property type="protein sequence ID" value="SDZ68713.1"/>
    <property type="molecule type" value="Genomic_DNA"/>
</dbReference>
<dbReference type="STRING" id="1503961.SAMN05421736_1386"/>
<keyword evidence="1" id="KW-1133">Transmembrane helix</keyword>
<dbReference type="Proteomes" id="UP000198935">
    <property type="component" value="Unassembled WGS sequence"/>
</dbReference>
<gene>
    <name evidence="2" type="ORF">SAMN05421736_1386</name>
</gene>
<evidence type="ECO:0000313" key="2">
    <source>
        <dbReference type="EMBL" id="SDZ68713.1"/>
    </source>
</evidence>
<feature type="transmembrane region" description="Helical" evidence="1">
    <location>
        <begin position="26"/>
        <end position="46"/>
    </location>
</feature>
<keyword evidence="1" id="KW-0812">Transmembrane</keyword>
<sequence length="201" mass="22795">MTVSRRNFLWLKKTGGGVVSKKLKTFIVLSITILIIIGSYITYIQLKDDEPEIEKVVASLKQPLVNMYHIEMMDGKNALAFYGWGYPLDANYGMVKAKKSLFGWEFVSGVSNNFPTYGIAIGWSYTELEDYSVLRGPARYSEMDVSVITANGKEYEAEVVASERGKRQWFLIAEDEDFNEAILVARDEDGQIIEEHVIIID</sequence>
<dbReference type="AlphaFoldDB" id="A0A1H3V1W9"/>
<keyword evidence="1" id="KW-0472">Membrane</keyword>
<organism evidence="2 3">
    <name type="scientific">Evansella caseinilytica</name>
    <dbReference type="NCBI Taxonomy" id="1503961"/>
    <lineage>
        <taxon>Bacteria</taxon>
        <taxon>Bacillati</taxon>
        <taxon>Bacillota</taxon>
        <taxon>Bacilli</taxon>
        <taxon>Bacillales</taxon>
        <taxon>Bacillaceae</taxon>
        <taxon>Evansella</taxon>
    </lineage>
</organism>
<accession>A0A1H3V1W9</accession>
<reference evidence="3" key="1">
    <citation type="submission" date="2016-10" db="EMBL/GenBank/DDBJ databases">
        <authorList>
            <person name="Varghese N."/>
            <person name="Submissions S."/>
        </authorList>
    </citation>
    <scope>NUCLEOTIDE SEQUENCE [LARGE SCALE GENOMIC DNA]</scope>
    <source>
        <strain evidence="3">SP</strain>
    </source>
</reference>
<name>A0A1H3V1W9_9BACI</name>
<proteinExistence type="predicted"/>
<protein>
    <submittedName>
        <fullName evidence="2">Uncharacterized protein</fullName>
    </submittedName>
</protein>